<dbReference type="EMBL" id="DMAN01000125">
    <property type="protein sequence ID" value="HAE26644.1"/>
    <property type="molecule type" value="Genomic_DNA"/>
</dbReference>
<keyword evidence="1" id="KW-1133">Transmembrane helix</keyword>
<proteinExistence type="predicted"/>
<comment type="caution">
    <text evidence="2">The sequence shown here is derived from an EMBL/GenBank/DDBJ whole genome shotgun (WGS) entry which is preliminary data.</text>
</comment>
<protein>
    <submittedName>
        <fullName evidence="2">Uncharacterized protein</fullName>
    </submittedName>
</protein>
<feature type="transmembrane region" description="Helical" evidence="1">
    <location>
        <begin position="43"/>
        <end position="64"/>
    </location>
</feature>
<dbReference type="AlphaFoldDB" id="A0A3B9GXC5"/>
<accession>A0A3B9GXC5</accession>
<feature type="transmembrane region" description="Helical" evidence="1">
    <location>
        <begin position="7"/>
        <end position="23"/>
    </location>
</feature>
<dbReference type="Proteomes" id="UP000259610">
    <property type="component" value="Unassembled WGS sequence"/>
</dbReference>
<keyword evidence="1" id="KW-0812">Transmembrane</keyword>
<gene>
    <name evidence="2" type="ORF">DCG58_05745</name>
</gene>
<keyword evidence="1" id="KW-0472">Membrane</keyword>
<evidence type="ECO:0000313" key="3">
    <source>
        <dbReference type="Proteomes" id="UP000259610"/>
    </source>
</evidence>
<dbReference type="RefSeq" id="WP_272987686.1">
    <property type="nucleotide sequence ID" value="NZ_CAJWRG010000173.1"/>
</dbReference>
<feature type="transmembrane region" description="Helical" evidence="1">
    <location>
        <begin position="85"/>
        <end position="106"/>
    </location>
</feature>
<evidence type="ECO:0000256" key="1">
    <source>
        <dbReference type="SAM" id="Phobius"/>
    </source>
</evidence>
<name>A0A3B9GXC5_9PROT</name>
<evidence type="ECO:0000313" key="2">
    <source>
        <dbReference type="EMBL" id="HAE26644.1"/>
    </source>
</evidence>
<organism evidence="2 3">
    <name type="scientific">Hyphomonas adhaerens</name>
    <dbReference type="NCBI Taxonomy" id="81029"/>
    <lineage>
        <taxon>Bacteria</taxon>
        <taxon>Pseudomonadati</taxon>
        <taxon>Pseudomonadota</taxon>
        <taxon>Alphaproteobacteria</taxon>
        <taxon>Hyphomonadales</taxon>
        <taxon>Hyphomonadaceae</taxon>
        <taxon>Hyphomonas</taxon>
    </lineage>
</organism>
<sequence>MSFREKTAWGMGLVLILAGIWYFKRVIGLSEALGETAAPNIRFVIGYIVLIVLASILANILIASTSGKEADAPVDERERAILDKAGHWSGVVLAIGAVAGLWHFGWNNDGNMLFHIVFGALMASQVAEYGFQIFLFRRGV</sequence>
<reference evidence="2 3" key="1">
    <citation type="journal article" date="2018" name="Nat. Biotechnol.">
        <title>A standardized bacterial taxonomy based on genome phylogeny substantially revises the tree of life.</title>
        <authorList>
            <person name="Parks D.H."/>
            <person name="Chuvochina M."/>
            <person name="Waite D.W."/>
            <person name="Rinke C."/>
            <person name="Skarshewski A."/>
            <person name="Chaumeil P.A."/>
            <person name="Hugenholtz P."/>
        </authorList>
    </citation>
    <scope>NUCLEOTIDE SEQUENCE [LARGE SCALE GENOMIC DNA]</scope>
    <source>
        <strain evidence="2">UBA8733</strain>
    </source>
</reference>
<feature type="transmembrane region" description="Helical" evidence="1">
    <location>
        <begin position="112"/>
        <end position="136"/>
    </location>
</feature>